<organism evidence="1 2">
    <name type="scientific">Thermoflavifilum thermophilum</name>
    <dbReference type="NCBI Taxonomy" id="1393122"/>
    <lineage>
        <taxon>Bacteria</taxon>
        <taxon>Pseudomonadati</taxon>
        <taxon>Bacteroidota</taxon>
        <taxon>Chitinophagia</taxon>
        <taxon>Chitinophagales</taxon>
        <taxon>Chitinophagaceae</taxon>
        <taxon>Thermoflavifilum</taxon>
    </lineage>
</organism>
<keyword evidence="2" id="KW-1185">Reference proteome</keyword>
<gene>
    <name evidence="1" type="ORF">SAMN05660895_1791</name>
</gene>
<reference evidence="2" key="1">
    <citation type="submission" date="2016-10" db="EMBL/GenBank/DDBJ databases">
        <authorList>
            <person name="Varghese N."/>
            <person name="Submissions S."/>
        </authorList>
    </citation>
    <scope>NUCLEOTIDE SEQUENCE [LARGE SCALE GENOMIC DNA]</scope>
    <source>
        <strain evidence="2">DSM 14807</strain>
    </source>
</reference>
<dbReference type="AlphaFoldDB" id="A0A1I7NGD3"/>
<dbReference type="RefSeq" id="WP_092459935.1">
    <property type="nucleotide sequence ID" value="NZ_FPCJ01000001.1"/>
</dbReference>
<dbReference type="Proteomes" id="UP000199537">
    <property type="component" value="Unassembled WGS sequence"/>
</dbReference>
<dbReference type="EMBL" id="FPCJ01000001">
    <property type="protein sequence ID" value="SFV33721.1"/>
    <property type="molecule type" value="Genomic_DNA"/>
</dbReference>
<accession>A0A1I7NGD3</accession>
<evidence type="ECO:0000313" key="1">
    <source>
        <dbReference type="EMBL" id="SFV33721.1"/>
    </source>
</evidence>
<sequence>MSVEYLNFEDLSEIDKKIFLVFEDEVNRFCGRFLHGLGFVREIRKISKVTGTLIFSYCFSNDDFKRKIKIVARRQIEFDSYMGIPEDTLDIFPVIEKITDVFLWGGEIFFVDKYLEDIYKLKLTYRETYPVSEIKNVILKVSSLKEEELRQKMREIISMYEYYLKDDEKLYKCLTGEIWLDEYCDRYK</sequence>
<name>A0A1I7NGD3_9BACT</name>
<proteinExistence type="predicted"/>
<protein>
    <submittedName>
        <fullName evidence="1">Uncharacterized protein</fullName>
    </submittedName>
</protein>
<evidence type="ECO:0000313" key="2">
    <source>
        <dbReference type="Proteomes" id="UP000199537"/>
    </source>
</evidence>